<gene>
    <name evidence="2" type="ORF">H4R18_001161</name>
</gene>
<dbReference type="OrthoDB" id="5559863at2759"/>
<dbReference type="AlphaFoldDB" id="A0A9W8HHW7"/>
<evidence type="ECO:0000313" key="2">
    <source>
        <dbReference type="EMBL" id="KAJ2784357.1"/>
    </source>
</evidence>
<name>A0A9W8HHW7_9FUNG</name>
<evidence type="ECO:0000313" key="3">
    <source>
        <dbReference type="Proteomes" id="UP001140217"/>
    </source>
</evidence>
<proteinExistence type="predicted"/>
<feature type="compositionally biased region" description="Low complexity" evidence="1">
    <location>
        <begin position="64"/>
        <end position="82"/>
    </location>
</feature>
<accession>A0A9W8HHW7</accession>
<organism evidence="2 3">
    <name type="scientific">Coemansia javaensis</name>
    <dbReference type="NCBI Taxonomy" id="2761396"/>
    <lineage>
        <taxon>Eukaryota</taxon>
        <taxon>Fungi</taxon>
        <taxon>Fungi incertae sedis</taxon>
        <taxon>Zoopagomycota</taxon>
        <taxon>Kickxellomycotina</taxon>
        <taxon>Kickxellomycetes</taxon>
        <taxon>Kickxellales</taxon>
        <taxon>Kickxellaceae</taxon>
        <taxon>Coemansia</taxon>
    </lineage>
</organism>
<sequence length="547" mass="58857">MQHDVPHDILYNVFRQHVLRADSAKAAFKAGLPLLAVCQKWRRIAAPVVYGCMFVQHRDHADRSCGNSSSSSTSSSEGASGRTTTNINLIRAAGCGEAVWRVGIDVHFAATPLGGFRAAARLMGPAGGCWAGVRLLEIAVHPGQTAGYTASPDLAASAAALLVLKEIADMMLGVRVLALGGGSTHYSQVGDLYGHLAAHYAGRVLALSCRHPFAIPADQPFACLEAATVDYDHEVSHVIPRISTAQLARLSILNTPPNHPWAPFDDGLDAEAIAFPRLRTLRLRYDTICAQPVKGCPSWRPRELRFPSLDVAEIRCPAAACPALQWAVLPRRMHALSISLQRGAFQRLAQRPLPDVRHLTLGIYEGGCSDDTFLADTNCIFARAHKSETRALNIYDYTLQVRPCDLVGAALTSLMVTAPVPASAVLELLTGLPGLKSLALRALVADSVDPRIALPVPGACLRVQPLGTAVSSLDIDIEPDQDPHGPPALVSKYLLLSIPALSTFTARWADRHDLAVFACAYAPQYPHLATVDYVLEEDDDCSYDSDE</sequence>
<keyword evidence="3" id="KW-1185">Reference proteome</keyword>
<comment type="caution">
    <text evidence="2">The sequence shown here is derived from an EMBL/GenBank/DDBJ whole genome shotgun (WGS) entry which is preliminary data.</text>
</comment>
<feature type="region of interest" description="Disordered" evidence="1">
    <location>
        <begin position="62"/>
        <end position="82"/>
    </location>
</feature>
<dbReference type="EMBL" id="JANBUL010000028">
    <property type="protein sequence ID" value="KAJ2784357.1"/>
    <property type="molecule type" value="Genomic_DNA"/>
</dbReference>
<protein>
    <submittedName>
        <fullName evidence="2">Uncharacterized protein</fullName>
    </submittedName>
</protein>
<reference evidence="2" key="1">
    <citation type="submission" date="2022-07" db="EMBL/GenBank/DDBJ databases">
        <title>Phylogenomic reconstructions and comparative analyses of Kickxellomycotina fungi.</title>
        <authorList>
            <person name="Reynolds N.K."/>
            <person name="Stajich J.E."/>
            <person name="Barry K."/>
            <person name="Grigoriev I.V."/>
            <person name="Crous P."/>
            <person name="Smith M.E."/>
        </authorList>
    </citation>
    <scope>NUCLEOTIDE SEQUENCE</scope>
    <source>
        <strain evidence="2">NBRC 105414</strain>
    </source>
</reference>
<evidence type="ECO:0000256" key="1">
    <source>
        <dbReference type="SAM" id="MobiDB-lite"/>
    </source>
</evidence>
<dbReference type="Proteomes" id="UP001140217">
    <property type="component" value="Unassembled WGS sequence"/>
</dbReference>